<dbReference type="Proteomes" id="UP000663831">
    <property type="component" value="Unassembled WGS sequence"/>
</dbReference>
<evidence type="ECO:0000313" key="2">
    <source>
        <dbReference type="EMBL" id="CAE6467944.1"/>
    </source>
</evidence>
<comment type="caution">
    <text evidence="2">The sequence shown here is derived from an EMBL/GenBank/DDBJ whole genome shotgun (WGS) entry which is preliminary data.</text>
</comment>
<feature type="region of interest" description="Disordered" evidence="1">
    <location>
        <begin position="180"/>
        <end position="279"/>
    </location>
</feature>
<feature type="region of interest" description="Disordered" evidence="1">
    <location>
        <begin position="1"/>
        <end position="81"/>
    </location>
</feature>
<feature type="compositionally biased region" description="Basic and acidic residues" evidence="1">
    <location>
        <begin position="241"/>
        <end position="258"/>
    </location>
</feature>
<feature type="compositionally biased region" description="Polar residues" evidence="1">
    <location>
        <begin position="18"/>
        <end position="31"/>
    </location>
</feature>
<feature type="compositionally biased region" description="Basic and acidic residues" evidence="1">
    <location>
        <begin position="107"/>
        <end position="126"/>
    </location>
</feature>
<dbReference type="OrthoDB" id="3263322at2759"/>
<organism evidence="2 3">
    <name type="scientific">Rhizoctonia solani</name>
    <dbReference type="NCBI Taxonomy" id="456999"/>
    <lineage>
        <taxon>Eukaryota</taxon>
        <taxon>Fungi</taxon>
        <taxon>Dikarya</taxon>
        <taxon>Basidiomycota</taxon>
        <taxon>Agaricomycotina</taxon>
        <taxon>Agaricomycetes</taxon>
        <taxon>Cantharellales</taxon>
        <taxon>Ceratobasidiaceae</taxon>
        <taxon>Rhizoctonia</taxon>
    </lineage>
</organism>
<accession>A0A8H3BWQ9</accession>
<evidence type="ECO:0000256" key="1">
    <source>
        <dbReference type="SAM" id="MobiDB-lite"/>
    </source>
</evidence>
<feature type="compositionally biased region" description="Low complexity" evidence="1">
    <location>
        <begin position="230"/>
        <end position="239"/>
    </location>
</feature>
<dbReference type="EMBL" id="CAJMWV010002666">
    <property type="protein sequence ID" value="CAE6467944.1"/>
    <property type="molecule type" value="Genomic_DNA"/>
</dbReference>
<dbReference type="AlphaFoldDB" id="A0A8H3BWQ9"/>
<evidence type="ECO:0000313" key="3">
    <source>
        <dbReference type="Proteomes" id="UP000663831"/>
    </source>
</evidence>
<protein>
    <submittedName>
        <fullName evidence="2">Uncharacterized protein</fullName>
    </submittedName>
</protein>
<name>A0A8H3BWQ9_9AGAM</name>
<feature type="region of interest" description="Disordered" evidence="1">
    <location>
        <begin position="100"/>
        <end position="136"/>
    </location>
</feature>
<sequence>MGLNARPNIANVRRSRAETSVYSSSIHSSLPATAFATERSRSRSPRQNRTEAQGINIHSNSYSLKNPTRTGQPGHGTRRQPHYPYTAVDQPQYQATAQNWNEQEGLSSRDQRKCHARDRECRRPVNHDTPASPPATAKHAVAMTFVPEQPAERAVAFESSLFQRDDPAVTLDRSCQRMPLSELNISPNISVNRSPDSPPPKYTPHREESFYSTSKPLEKPRVRPSPRPSSPLSYTPSRPVHLSENHPYPNEKQREVVDRAPSQTKRTSRAAFLPRPPRK</sequence>
<feature type="compositionally biased region" description="Polar residues" evidence="1">
    <location>
        <begin position="183"/>
        <end position="195"/>
    </location>
</feature>
<gene>
    <name evidence="2" type="ORF">RDB_LOCUS83142</name>
</gene>
<proteinExistence type="predicted"/>
<feature type="compositionally biased region" description="Polar residues" evidence="1">
    <location>
        <begin position="45"/>
        <end position="71"/>
    </location>
</feature>
<reference evidence="2" key="1">
    <citation type="submission" date="2021-01" db="EMBL/GenBank/DDBJ databases">
        <authorList>
            <person name="Kaushik A."/>
        </authorList>
    </citation>
    <scope>NUCLEOTIDE SEQUENCE</scope>
    <source>
        <strain evidence="2">AG3-1AP</strain>
    </source>
</reference>